<sequence length="783" mass="86170">MPLYPILPSFAGGEVSEALSSRIDIEKYSTFLARCRNMLVLPQGGVTNRPGTFYSGTVKGSPVRLVPFVYSKDQSYVLEFGVAYIRFYAVVDDVAGMVTTADGDPAEVVTDFDADRLWEVSFIQSGDKLFLFCPAREPRVLTRLSHASWTLSELSFDPPPMGPVEPIEHELAFRRAGSLPSRVIAKNPSGVFSDADVGTYIRLEFMRRSSVVITDTARLIEPDGATSYESAVVQVRGSWELTARFSQGEPLDASDVNDPTRFSHGPYTLQIRIGSSGTWRDYAVMNDGLTHTITGEAPLTGDEDPHFLRVLGSYPARDFEFSIKENDMSAWALCSIWAVYPDWGQANIAFNRGVVPEDGQQIVTWYRQAFGPNNYPSCGAFYQDRLVLANTPGDPQAFWMSEVGDYYAFGWETPQEDDDAISGSLMGRQNNEIESMVALESLLFFTGGSTWRIAPGGDGKAISPSSMLARPQGEFGAAPLAPLVVGNNVLYVQRLASRVTALTYSLDVDSYEGPDMTVLARHLLEGHKIVDWAYQHEPWGIVWCVRDDGALLSLTYLKEHEVYAWALHETDGSFESVCSIPGERFDEVFFVVRRGANRCIERLARRWNGSSHVAEGGQFLDCALRHAEGMSYAIHEGKAVTVFASGHVYPDRTVTAGSVDSAGVSSMTGALVGLPYRSYLQTVELEVSGRQGTSMGRPKRINKIRMKLQESLGVKAGPDLGRLSLMKETATPSVIDAEPPELFSGYADQVVRGGYDDRGVMVVCQDEPYPLTLLALLPEFDNG</sequence>
<evidence type="ECO:0000313" key="1">
    <source>
        <dbReference type="EMBL" id="QVL37028.1"/>
    </source>
</evidence>
<keyword evidence="2" id="KW-1185">Reference proteome</keyword>
<gene>
    <name evidence="1" type="ORF">KIH16_04465</name>
</gene>
<evidence type="ECO:0000313" key="2">
    <source>
        <dbReference type="Proteomes" id="UP000682204"/>
    </source>
</evidence>
<proteinExistence type="predicted"/>
<accession>A0ACD1DXZ9</accession>
<reference evidence="1" key="1">
    <citation type="submission" date="2021-05" db="EMBL/GenBank/DDBJ databases">
        <title>An isolated secondary fermenter in methanogenic hydrocarbon-degrading communities.</title>
        <authorList>
            <person name="Liu Y.-F."/>
            <person name="Liu Z.-l."/>
        </authorList>
    </citation>
    <scope>NUCLEOTIDE SEQUENCE</scope>
    <source>
        <strain evidence="1">L-13</strain>
    </source>
</reference>
<organism evidence="1 2">
    <name type="scientific">Aminirod propionatiphilus</name>
    <dbReference type="NCBI Taxonomy" id="3415223"/>
    <lineage>
        <taxon>Bacteria</taxon>
        <taxon>Thermotogati</taxon>
        <taxon>Synergistota</taxon>
        <taxon>Synergistia</taxon>
        <taxon>Synergistales</taxon>
        <taxon>Aminiphilaceae</taxon>
        <taxon>Aminirod</taxon>
    </lineage>
</organism>
<dbReference type="EMBL" id="CP074691">
    <property type="protein sequence ID" value="QVL37028.1"/>
    <property type="molecule type" value="Genomic_DNA"/>
</dbReference>
<protein>
    <submittedName>
        <fullName evidence="1">Uncharacterized protein</fullName>
    </submittedName>
</protein>
<name>A0ACD1DXZ9_9BACT</name>
<dbReference type="Proteomes" id="UP000682204">
    <property type="component" value="Chromosome"/>
</dbReference>